<reference evidence="7 8" key="1">
    <citation type="submission" date="2024-02" db="EMBL/GenBank/DDBJ databases">
        <title>Roseibium algae sp. nov., isolated from marine alga (Grateloupia sp.), showing potential in myo-inositol conversion.</title>
        <authorList>
            <person name="Wang Y."/>
        </authorList>
    </citation>
    <scope>NUCLEOTIDE SEQUENCE [LARGE SCALE GENOMIC DNA]</scope>
    <source>
        <strain evidence="7 8">H3510</strain>
    </source>
</reference>
<evidence type="ECO:0000256" key="5">
    <source>
        <dbReference type="ARBA" id="ARBA00023136"/>
    </source>
</evidence>
<accession>A0ABU8TQU1</accession>
<organism evidence="7 8">
    <name type="scientific">Roseibium algae</name>
    <dbReference type="NCBI Taxonomy" id="3123038"/>
    <lineage>
        <taxon>Bacteria</taxon>
        <taxon>Pseudomonadati</taxon>
        <taxon>Pseudomonadota</taxon>
        <taxon>Alphaproteobacteria</taxon>
        <taxon>Hyphomicrobiales</taxon>
        <taxon>Stappiaceae</taxon>
        <taxon>Roseibium</taxon>
    </lineage>
</organism>
<sequence>MASFISSSAFSTMAGAVSLIFGFTSSIIVARLLGAEGTGAVAFSLWVAMTAATVVNFGIPSILLRYMTRFNREENPGGGLARLLLIRFLVPVILTAAGIGLYAIWRWQHGGDVNHPPSLWVMTSLLLVSYTTASFAEAAARGLNKFDETARLAFYGCLLQLPLIALGAYFFGVAGALVGHVARHLPQACRAIFYVRQIPDEVVEIQPKMAIFGRNTWFSNVVGMLVWSRSEFFFLGLYLSTTQIGYYAAGLTLAGLVIQLPTQMIAALTPHIGKQHDDNDHARINRTYQRVMLWLCLFILPICFGGAAIMGELLPFLFGSDFSDAVWVSIVLVGFAFITALSLVPSTIIAARERTDFYLYASPIMAVISMGSFAVVTPIAGDIGTAWVRTAVHTTWFFWLVIFCWHTLNVRLNILELGKVVAAAALCAGAAFGCLQLQGGLLGMIIAVPIGGLVYAAGLRLFKAIPENDVIALADNLPSALPRKISDLGIKALMLLVPSSGRNAG</sequence>
<feature type="transmembrane region" description="Helical" evidence="6">
    <location>
        <begin position="152"/>
        <end position="178"/>
    </location>
</feature>
<keyword evidence="5 6" id="KW-0472">Membrane</keyword>
<dbReference type="RefSeq" id="WP_340277133.1">
    <property type="nucleotide sequence ID" value="NZ_JBAKIA010000020.1"/>
</dbReference>
<evidence type="ECO:0000256" key="6">
    <source>
        <dbReference type="SAM" id="Phobius"/>
    </source>
</evidence>
<feature type="transmembrane region" description="Helical" evidence="6">
    <location>
        <begin position="291"/>
        <end position="314"/>
    </location>
</feature>
<feature type="transmembrane region" description="Helical" evidence="6">
    <location>
        <begin position="444"/>
        <end position="462"/>
    </location>
</feature>
<gene>
    <name evidence="7" type="ORF">V6575_20805</name>
</gene>
<evidence type="ECO:0000313" key="7">
    <source>
        <dbReference type="EMBL" id="MEJ8476538.1"/>
    </source>
</evidence>
<feature type="transmembrane region" description="Helical" evidence="6">
    <location>
        <begin position="326"/>
        <end position="345"/>
    </location>
</feature>
<comment type="subcellular location">
    <subcellularLocation>
        <location evidence="1">Cell membrane</location>
        <topology evidence="1">Multi-pass membrane protein</topology>
    </subcellularLocation>
</comment>
<keyword evidence="8" id="KW-1185">Reference proteome</keyword>
<dbReference type="Pfam" id="PF13440">
    <property type="entry name" value="Polysacc_synt_3"/>
    <property type="match status" value="1"/>
</dbReference>
<keyword evidence="3 6" id="KW-0812">Transmembrane</keyword>
<name>A0ABU8TQU1_9HYPH</name>
<feature type="transmembrane region" description="Helical" evidence="6">
    <location>
        <begin position="420"/>
        <end position="438"/>
    </location>
</feature>
<proteinExistence type="predicted"/>
<keyword evidence="4 6" id="KW-1133">Transmembrane helix</keyword>
<evidence type="ECO:0000256" key="2">
    <source>
        <dbReference type="ARBA" id="ARBA00022475"/>
    </source>
</evidence>
<keyword evidence="2" id="KW-1003">Cell membrane</keyword>
<feature type="transmembrane region" description="Helical" evidence="6">
    <location>
        <begin position="232"/>
        <end position="258"/>
    </location>
</feature>
<feature type="transmembrane region" description="Helical" evidence="6">
    <location>
        <begin position="40"/>
        <end position="64"/>
    </location>
</feature>
<feature type="transmembrane region" description="Helical" evidence="6">
    <location>
        <begin position="84"/>
        <end position="105"/>
    </location>
</feature>
<evidence type="ECO:0000256" key="4">
    <source>
        <dbReference type="ARBA" id="ARBA00022989"/>
    </source>
</evidence>
<evidence type="ECO:0000256" key="3">
    <source>
        <dbReference type="ARBA" id="ARBA00022692"/>
    </source>
</evidence>
<dbReference type="PANTHER" id="PTHR30250">
    <property type="entry name" value="PST FAMILY PREDICTED COLANIC ACID TRANSPORTER"/>
    <property type="match status" value="1"/>
</dbReference>
<comment type="caution">
    <text evidence="7">The sequence shown here is derived from an EMBL/GenBank/DDBJ whole genome shotgun (WGS) entry which is preliminary data.</text>
</comment>
<evidence type="ECO:0000256" key="1">
    <source>
        <dbReference type="ARBA" id="ARBA00004651"/>
    </source>
</evidence>
<evidence type="ECO:0000313" key="8">
    <source>
        <dbReference type="Proteomes" id="UP001385499"/>
    </source>
</evidence>
<protein>
    <submittedName>
        <fullName evidence="7">Lipopolysaccharide biosynthesis protein</fullName>
    </submittedName>
</protein>
<feature type="transmembrane region" description="Helical" evidence="6">
    <location>
        <begin position="357"/>
        <end position="380"/>
    </location>
</feature>
<feature type="transmembrane region" description="Helical" evidence="6">
    <location>
        <begin position="386"/>
        <end position="408"/>
    </location>
</feature>
<dbReference type="EMBL" id="JBAKIA010000020">
    <property type="protein sequence ID" value="MEJ8476538.1"/>
    <property type="molecule type" value="Genomic_DNA"/>
</dbReference>
<dbReference type="Proteomes" id="UP001385499">
    <property type="component" value="Unassembled WGS sequence"/>
</dbReference>
<dbReference type="InterPro" id="IPR050833">
    <property type="entry name" value="Poly_Biosynth_Transport"/>
</dbReference>
<dbReference type="PANTHER" id="PTHR30250:SF11">
    <property type="entry name" value="O-ANTIGEN TRANSPORTER-RELATED"/>
    <property type="match status" value="1"/>
</dbReference>
<feature type="transmembrane region" description="Helical" evidence="6">
    <location>
        <begin position="12"/>
        <end position="34"/>
    </location>
</feature>
<feature type="transmembrane region" description="Helical" evidence="6">
    <location>
        <begin position="117"/>
        <end position="140"/>
    </location>
</feature>